<dbReference type="AlphaFoldDB" id="A0AAE1KBY0"/>
<dbReference type="InterPro" id="IPR001304">
    <property type="entry name" value="C-type_lectin-like"/>
</dbReference>
<sequence>MYVAGDFTGLQQYLGDNTYSHCTSLVVMAIHYTEVWVGGKSRVWLDGRSVTEDEWRPGEPNGGPNDCIRMREMNGDPHLMMDIGCDTAYPVMCQKGVAFP</sequence>
<name>A0AAE1KBY0_PETCI</name>
<comment type="caution">
    <text evidence="2">The sequence shown here is derived from an EMBL/GenBank/DDBJ whole genome shotgun (WGS) entry which is preliminary data.</text>
</comment>
<gene>
    <name evidence="2" type="ORF">Pcinc_026243</name>
</gene>
<accession>A0AAE1KBY0</accession>
<feature type="domain" description="C-type lectin" evidence="1">
    <location>
        <begin position="33"/>
        <end position="94"/>
    </location>
</feature>
<organism evidence="2 3">
    <name type="scientific">Petrolisthes cinctipes</name>
    <name type="common">Flat porcelain crab</name>
    <dbReference type="NCBI Taxonomy" id="88211"/>
    <lineage>
        <taxon>Eukaryota</taxon>
        <taxon>Metazoa</taxon>
        <taxon>Ecdysozoa</taxon>
        <taxon>Arthropoda</taxon>
        <taxon>Crustacea</taxon>
        <taxon>Multicrustacea</taxon>
        <taxon>Malacostraca</taxon>
        <taxon>Eumalacostraca</taxon>
        <taxon>Eucarida</taxon>
        <taxon>Decapoda</taxon>
        <taxon>Pleocyemata</taxon>
        <taxon>Anomura</taxon>
        <taxon>Galatheoidea</taxon>
        <taxon>Porcellanidae</taxon>
        <taxon>Petrolisthes</taxon>
    </lineage>
</organism>
<dbReference type="PROSITE" id="PS50041">
    <property type="entry name" value="C_TYPE_LECTIN_2"/>
    <property type="match status" value="1"/>
</dbReference>
<dbReference type="InterPro" id="IPR016187">
    <property type="entry name" value="CTDL_fold"/>
</dbReference>
<evidence type="ECO:0000313" key="2">
    <source>
        <dbReference type="EMBL" id="KAK3868358.1"/>
    </source>
</evidence>
<dbReference type="InterPro" id="IPR016186">
    <property type="entry name" value="C-type_lectin-like/link_sf"/>
</dbReference>
<dbReference type="Gene3D" id="3.10.100.10">
    <property type="entry name" value="Mannose-Binding Protein A, subunit A"/>
    <property type="match status" value="1"/>
</dbReference>
<dbReference type="EMBL" id="JAWQEG010003030">
    <property type="protein sequence ID" value="KAK3868358.1"/>
    <property type="molecule type" value="Genomic_DNA"/>
</dbReference>
<protein>
    <recommendedName>
        <fullName evidence="1">C-type lectin domain-containing protein</fullName>
    </recommendedName>
</protein>
<keyword evidence="3" id="KW-1185">Reference proteome</keyword>
<dbReference type="Proteomes" id="UP001286313">
    <property type="component" value="Unassembled WGS sequence"/>
</dbReference>
<reference evidence="2" key="1">
    <citation type="submission" date="2023-10" db="EMBL/GenBank/DDBJ databases">
        <title>Genome assemblies of two species of porcelain crab, Petrolisthes cinctipes and Petrolisthes manimaculis (Anomura: Porcellanidae).</title>
        <authorList>
            <person name="Angst P."/>
        </authorList>
    </citation>
    <scope>NUCLEOTIDE SEQUENCE</scope>
    <source>
        <strain evidence="2">PB745_01</strain>
        <tissue evidence="2">Gill</tissue>
    </source>
</reference>
<dbReference type="SUPFAM" id="SSF56436">
    <property type="entry name" value="C-type lectin-like"/>
    <property type="match status" value="1"/>
</dbReference>
<evidence type="ECO:0000313" key="3">
    <source>
        <dbReference type="Proteomes" id="UP001286313"/>
    </source>
</evidence>
<proteinExistence type="predicted"/>
<evidence type="ECO:0000259" key="1">
    <source>
        <dbReference type="PROSITE" id="PS50041"/>
    </source>
</evidence>